<dbReference type="NCBIfam" id="TIGR00041">
    <property type="entry name" value="DTMP_kinase"/>
    <property type="match status" value="1"/>
</dbReference>
<dbReference type="GO" id="GO:0006233">
    <property type="term" value="P:dTDP biosynthetic process"/>
    <property type="evidence" value="ECO:0007669"/>
    <property type="project" value="InterPro"/>
</dbReference>
<dbReference type="InterPro" id="IPR039430">
    <property type="entry name" value="Thymidylate_kin-like_dom"/>
</dbReference>
<evidence type="ECO:0000313" key="11">
    <source>
        <dbReference type="EMBL" id="BAW19195.1"/>
    </source>
</evidence>
<sequence length="220" mass="24484">MSPTTILQEVIMNQRGKYIIIEGADGSGKSTVTALLKERLEAQGRKVQTANILKDDPVSAKIRTVLTDQNNTIHPDAEACLYAAAVTNVYRHKVLPLLEQGIDVICDRSFISTWAYQIAPQMNVGNERPRDIFDAAYDGIIPDALIMLYVTPRLGLGRCENRDGQLDRLELRGPGYQEQVQAGYRNYVSAYEGRVNLFQYQNDDGLDELTTFVDGVTAAI</sequence>
<dbReference type="EC" id="2.7.4.9" evidence="3"/>
<dbReference type="CDD" id="cd01672">
    <property type="entry name" value="TMPK"/>
    <property type="match status" value="1"/>
</dbReference>
<dbReference type="InterPro" id="IPR027417">
    <property type="entry name" value="P-loop_NTPase"/>
</dbReference>
<dbReference type="InterPro" id="IPR018094">
    <property type="entry name" value="Thymidylate_kinase"/>
</dbReference>
<dbReference type="KEGG" id="vg:40074616"/>
<dbReference type="EMBL" id="AP017924">
    <property type="protein sequence ID" value="BAW19195.1"/>
    <property type="molecule type" value="Genomic_DNA"/>
</dbReference>
<evidence type="ECO:0000256" key="3">
    <source>
        <dbReference type="ARBA" id="ARBA00012980"/>
    </source>
</evidence>
<comment type="pathway">
    <text evidence="1">Pyrimidine metabolism; dTTP biosynthesis.</text>
</comment>
<evidence type="ECO:0000256" key="1">
    <source>
        <dbReference type="ARBA" id="ARBA00004992"/>
    </source>
</evidence>
<evidence type="ECO:0000256" key="8">
    <source>
        <dbReference type="ARBA" id="ARBA00022840"/>
    </source>
</evidence>
<dbReference type="Pfam" id="PF02223">
    <property type="entry name" value="Thymidylate_kin"/>
    <property type="match status" value="1"/>
</dbReference>
<keyword evidence="7 11" id="KW-0418">Kinase</keyword>
<dbReference type="PANTHER" id="PTHR10344">
    <property type="entry name" value="THYMIDYLATE KINASE"/>
    <property type="match status" value="1"/>
</dbReference>
<feature type="domain" description="Thymidylate kinase-like" evidence="10">
    <location>
        <begin position="21"/>
        <end position="196"/>
    </location>
</feature>
<dbReference type="UniPathway" id="UPA00575"/>
<dbReference type="GO" id="GO:0006227">
    <property type="term" value="P:dUDP biosynthetic process"/>
    <property type="evidence" value="ECO:0007669"/>
    <property type="project" value="TreeGrafter"/>
</dbReference>
<evidence type="ECO:0000259" key="10">
    <source>
        <dbReference type="Pfam" id="PF02223"/>
    </source>
</evidence>
<name>A0A1L7N147_9CAUD</name>
<keyword evidence="4" id="KW-0808">Transferase</keyword>
<evidence type="ECO:0000313" key="12">
    <source>
        <dbReference type="Proteomes" id="UP000222831"/>
    </source>
</evidence>
<keyword evidence="8" id="KW-0067">ATP-binding</keyword>
<evidence type="ECO:0000256" key="9">
    <source>
        <dbReference type="ARBA" id="ARBA00048743"/>
    </source>
</evidence>
<protein>
    <recommendedName>
        <fullName evidence="3">dTMP kinase</fullName>
        <ecNumber evidence="3">2.7.4.9</ecNumber>
    </recommendedName>
</protein>
<dbReference type="GeneID" id="40074616"/>
<keyword evidence="5" id="KW-0545">Nucleotide biosynthesis</keyword>
<dbReference type="OrthoDB" id="27161at10239"/>
<dbReference type="HAMAP" id="MF_00165">
    <property type="entry name" value="Thymidylate_kinase"/>
    <property type="match status" value="1"/>
</dbReference>
<dbReference type="RefSeq" id="YP_009598914.1">
    <property type="nucleotide sequence ID" value="NC_041911.1"/>
</dbReference>
<dbReference type="Proteomes" id="UP000222831">
    <property type="component" value="Segment"/>
</dbReference>
<evidence type="ECO:0000256" key="5">
    <source>
        <dbReference type="ARBA" id="ARBA00022727"/>
    </source>
</evidence>
<keyword evidence="6" id="KW-0547">Nucleotide-binding</keyword>
<evidence type="ECO:0000256" key="2">
    <source>
        <dbReference type="ARBA" id="ARBA00009776"/>
    </source>
</evidence>
<dbReference type="GO" id="GO:0005524">
    <property type="term" value="F:ATP binding"/>
    <property type="evidence" value="ECO:0007669"/>
    <property type="project" value="UniProtKB-KW"/>
</dbReference>
<evidence type="ECO:0000256" key="6">
    <source>
        <dbReference type="ARBA" id="ARBA00022741"/>
    </source>
</evidence>
<evidence type="ECO:0000256" key="7">
    <source>
        <dbReference type="ARBA" id="ARBA00022777"/>
    </source>
</evidence>
<dbReference type="PANTHER" id="PTHR10344:SF4">
    <property type="entry name" value="UMP-CMP KINASE 2, MITOCHONDRIAL"/>
    <property type="match status" value="1"/>
</dbReference>
<organism evidence="11 12">
    <name type="scientific">Ralstonia phage RP12</name>
    <dbReference type="NCBI Taxonomy" id="1923889"/>
    <lineage>
        <taxon>Viruses</taxon>
        <taxon>Duplodnaviria</taxon>
        <taxon>Heunggongvirae</taxon>
        <taxon>Uroviricota</taxon>
        <taxon>Caudoviricetes</taxon>
        <taxon>Chimalliviridae</taxon>
        <taxon>Ripduovirus</taxon>
        <taxon>Ripduovirus RP12</taxon>
    </lineage>
</organism>
<accession>A0A1L7N147</accession>
<reference evidence="11 12" key="1">
    <citation type="submission" date="2016-12" db="EMBL/GenBank/DDBJ databases">
        <title>Characterization of two jumbo phages RP12 and RP31 infecting the phytopathogen Ralstonia solanacearum.</title>
        <authorList>
            <person name="Kawasaki T."/>
            <person name="Yoshikawa G."/>
            <person name="Ogata H."/>
            <person name="Yamada T."/>
        </authorList>
    </citation>
    <scope>NUCLEOTIDE SEQUENCE [LARGE SCALE GENOMIC DNA]</scope>
    <source>
        <strain evidence="11 12">RP12</strain>
    </source>
</reference>
<dbReference type="Gene3D" id="3.40.50.300">
    <property type="entry name" value="P-loop containing nucleotide triphosphate hydrolases"/>
    <property type="match status" value="1"/>
</dbReference>
<evidence type="ECO:0000256" key="4">
    <source>
        <dbReference type="ARBA" id="ARBA00022679"/>
    </source>
</evidence>
<comment type="similarity">
    <text evidence="2">Belongs to the thymidylate kinase family.</text>
</comment>
<proteinExistence type="inferred from homology"/>
<comment type="catalytic activity">
    <reaction evidence="9">
        <text>dTMP + ATP = dTDP + ADP</text>
        <dbReference type="Rhea" id="RHEA:13517"/>
        <dbReference type="ChEBI" id="CHEBI:30616"/>
        <dbReference type="ChEBI" id="CHEBI:58369"/>
        <dbReference type="ChEBI" id="CHEBI:63528"/>
        <dbReference type="ChEBI" id="CHEBI:456216"/>
        <dbReference type="EC" id="2.7.4.9"/>
    </reaction>
</comment>
<dbReference type="PROSITE" id="PS01331">
    <property type="entry name" value="THYMIDYLATE_KINASE"/>
    <property type="match status" value="1"/>
</dbReference>
<keyword evidence="12" id="KW-1185">Reference proteome</keyword>
<dbReference type="SUPFAM" id="SSF52540">
    <property type="entry name" value="P-loop containing nucleoside triphosphate hydrolases"/>
    <property type="match status" value="1"/>
</dbReference>
<dbReference type="InterPro" id="IPR018095">
    <property type="entry name" value="Thymidylate_kin_CS"/>
</dbReference>
<dbReference type="GO" id="GO:0004798">
    <property type="term" value="F:dTMP kinase activity"/>
    <property type="evidence" value="ECO:0007669"/>
    <property type="project" value="UniProtKB-EC"/>
</dbReference>
<dbReference type="GO" id="GO:0006235">
    <property type="term" value="P:dTTP biosynthetic process"/>
    <property type="evidence" value="ECO:0007669"/>
    <property type="project" value="UniProtKB-UniPathway"/>
</dbReference>